<reference evidence="1 2" key="1">
    <citation type="submission" date="2015-02" db="EMBL/GenBank/DDBJ databases">
        <title>Complete Genome Sequencing of Pseudomonas putida S13.1.2.</title>
        <authorList>
            <person name="Chong T.M."/>
            <person name="Chan K.G."/>
            <person name="Dessaux Y."/>
        </authorList>
    </citation>
    <scope>NUCLEOTIDE SEQUENCE [LARGE SCALE GENOMIC DNA]</scope>
    <source>
        <strain evidence="1 2">S13.1.2</strain>
    </source>
</reference>
<sequence>MRFSLRISAYCFKKLFKTLCSFLVSQAGLRYMFPSMVLNDFVKQPVYRPTGCGNQMQCLCAIGFAIQRTFDCLDLTSDTLHALEQFILRRLSVRHTIPP</sequence>
<name>A0AAU8S9B0_PSEPU</name>
<gene>
    <name evidence="1" type="ORF">N805_22480</name>
</gene>
<organism evidence="1 2">
    <name type="scientific">Pseudomonas putida S13.1.2</name>
    <dbReference type="NCBI Taxonomy" id="1384061"/>
    <lineage>
        <taxon>Bacteria</taxon>
        <taxon>Pseudomonadati</taxon>
        <taxon>Pseudomonadota</taxon>
        <taxon>Gammaproteobacteria</taxon>
        <taxon>Pseudomonadales</taxon>
        <taxon>Pseudomonadaceae</taxon>
        <taxon>Pseudomonas</taxon>
    </lineage>
</organism>
<evidence type="ECO:0000313" key="2">
    <source>
        <dbReference type="Proteomes" id="UP000033260"/>
    </source>
</evidence>
<proteinExistence type="predicted"/>
<evidence type="ECO:0000313" key="1">
    <source>
        <dbReference type="EMBL" id="AJQ49817.1"/>
    </source>
</evidence>
<dbReference type="Proteomes" id="UP000033260">
    <property type="component" value="Chromosome"/>
</dbReference>
<dbReference type="AlphaFoldDB" id="A0AAU8S9B0"/>
<protein>
    <submittedName>
        <fullName evidence="1">Uncharacterized protein</fullName>
    </submittedName>
</protein>
<dbReference type="EMBL" id="CP010979">
    <property type="protein sequence ID" value="AJQ49817.1"/>
    <property type="molecule type" value="Genomic_DNA"/>
</dbReference>
<accession>A0AAU8S9B0</accession>